<comment type="caution">
    <text evidence="4">The sequence shown here is derived from an EMBL/GenBank/DDBJ whole genome shotgun (WGS) entry which is preliminary data.</text>
</comment>
<evidence type="ECO:0000256" key="2">
    <source>
        <dbReference type="ARBA" id="ARBA00022821"/>
    </source>
</evidence>
<dbReference type="InterPro" id="IPR035176">
    <property type="entry name" value="PEP"/>
</dbReference>
<evidence type="ECO:0000256" key="3">
    <source>
        <dbReference type="SAM" id="MobiDB-lite"/>
    </source>
</evidence>
<protein>
    <submittedName>
        <fullName evidence="4">Uncharacterized protein</fullName>
    </submittedName>
</protein>
<feature type="region of interest" description="Disordered" evidence="3">
    <location>
        <begin position="42"/>
        <end position="66"/>
    </location>
</feature>
<reference evidence="4" key="1">
    <citation type="submission" date="2017-07" db="EMBL/GenBank/DDBJ databases">
        <title>Taro Niue Genome Assembly and Annotation.</title>
        <authorList>
            <person name="Atibalentja N."/>
            <person name="Keating K."/>
            <person name="Fields C.J."/>
        </authorList>
    </citation>
    <scope>NUCLEOTIDE SEQUENCE</scope>
    <source>
        <strain evidence="4">Niue_2</strain>
        <tissue evidence="4">Leaf</tissue>
    </source>
</reference>
<comment type="similarity">
    <text evidence="1">Belongs to the brassicaceae elicitor peptide family.</text>
</comment>
<proteinExistence type="inferred from homology"/>
<gene>
    <name evidence="4" type="ORF">Taro_025885</name>
</gene>
<dbReference type="Pfam" id="PF17232">
    <property type="entry name" value="Pep1_7"/>
    <property type="match status" value="1"/>
</dbReference>
<feature type="compositionally biased region" description="Basic and acidic residues" evidence="3">
    <location>
        <begin position="46"/>
        <end position="56"/>
    </location>
</feature>
<organism evidence="4 5">
    <name type="scientific">Colocasia esculenta</name>
    <name type="common">Wild taro</name>
    <name type="synonym">Arum esculentum</name>
    <dbReference type="NCBI Taxonomy" id="4460"/>
    <lineage>
        <taxon>Eukaryota</taxon>
        <taxon>Viridiplantae</taxon>
        <taxon>Streptophyta</taxon>
        <taxon>Embryophyta</taxon>
        <taxon>Tracheophyta</taxon>
        <taxon>Spermatophyta</taxon>
        <taxon>Magnoliopsida</taxon>
        <taxon>Liliopsida</taxon>
        <taxon>Araceae</taxon>
        <taxon>Aroideae</taxon>
        <taxon>Colocasieae</taxon>
        <taxon>Colocasia</taxon>
    </lineage>
</organism>
<keyword evidence="5" id="KW-1185">Reference proteome</keyword>
<evidence type="ECO:0000313" key="4">
    <source>
        <dbReference type="EMBL" id="MQL93239.1"/>
    </source>
</evidence>
<keyword evidence="2" id="KW-0611">Plant defense</keyword>
<dbReference type="AlphaFoldDB" id="A0A843VPL6"/>
<dbReference type="EMBL" id="NMUH01001536">
    <property type="protein sequence ID" value="MQL93239.1"/>
    <property type="molecule type" value="Genomic_DNA"/>
</dbReference>
<evidence type="ECO:0000313" key="5">
    <source>
        <dbReference type="Proteomes" id="UP000652761"/>
    </source>
</evidence>
<sequence length="99" mass="10452">MDGTGHGEASSPWWASIRGLDPCNWLQHATRAFLRCLGFEYSAVDDPPKGEDKEGTEADGGVDTVGQTAVAQSLVVRARTPGRRSVAPGNGVVTNLRAT</sequence>
<accession>A0A843VPL6</accession>
<name>A0A843VPL6_COLES</name>
<dbReference type="GO" id="GO:0045087">
    <property type="term" value="P:innate immune response"/>
    <property type="evidence" value="ECO:0007669"/>
    <property type="project" value="InterPro"/>
</dbReference>
<evidence type="ECO:0000256" key="1">
    <source>
        <dbReference type="ARBA" id="ARBA00011021"/>
    </source>
</evidence>
<dbReference type="Proteomes" id="UP000652761">
    <property type="component" value="Unassembled WGS sequence"/>
</dbReference>